<feature type="region of interest" description="Disordered" evidence="1">
    <location>
        <begin position="1"/>
        <end position="24"/>
    </location>
</feature>
<keyword evidence="3" id="KW-1185">Reference proteome</keyword>
<dbReference type="EMBL" id="MU864370">
    <property type="protein sequence ID" value="KAK4189923.1"/>
    <property type="molecule type" value="Genomic_DNA"/>
</dbReference>
<reference evidence="2" key="2">
    <citation type="submission" date="2023-05" db="EMBL/GenBank/DDBJ databases">
        <authorList>
            <consortium name="Lawrence Berkeley National Laboratory"/>
            <person name="Steindorff A."/>
            <person name="Hensen N."/>
            <person name="Bonometti L."/>
            <person name="Westerberg I."/>
            <person name="Brannstrom I.O."/>
            <person name="Guillou S."/>
            <person name="Cros-Aarteil S."/>
            <person name="Calhoun S."/>
            <person name="Haridas S."/>
            <person name="Kuo A."/>
            <person name="Mondo S."/>
            <person name="Pangilinan J."/>
            <person name="Riley R."/>
            <person name="Labutti K."/>
            <person name="Andreopoulos B."/>
            <person name="Lipzen A."/>
            <person name="Chen C."/>
            <person name="Yanf M."/>
            <person name="Daum C."/>
            <person name="Ng V."/>
            <person name="Clum A."/>
            <person name="Ohm R."/>
            <person name="Martin F."/>
            <person name="Silar P."/>
            <person name="Natvig D."/>
            <person name="Lalanne C."/>
            <person name="Gautier V."/>
            <person name="Ament-Velasquez S.L."/>
            <person name="Kruys A."/>
            <person name="Hutchinson M.I."/>
            <person name="Powell A.J."/>
            <person name="Barry K."/>
            <person name="Miller A.N."/>
            <person name="Grigoriev I.V."/>
            <person name="Debuchy R."/>
            <person name="Gladieux P."/>
            <person name="Thoren M.H."/>
            <person name="Johannesson H."/>
        </authorList>
    </citation>
    <scope>NUCLEOTIDE SEQUENCE</scope>
    <source>
        <strain evidence="2">PSN309</strain>
    </source>
</reference>
<comment type="caution">
    <text evidence="2">The sequence shown here is derived from an EMBL/GenBank/DDBJ whole genome shotgun (WGS) entry which is preliminary data.</text>
</comment>
<feature type="compositionally biased region" description="Low complexity" evidence="1">
    <location>
        <begin position="194"/>
        <end position="244"/>
    </location>
</feature>
<feature type="region of interest" description="Disordered" evidence="1">
    <location>
        <begin position="175"/>
        <end position="250"/>
    </location>
</feature>
<organism evidence="2 3">
    <name type="scientific">Podospora australis</name>
    <dbReference type="NCBI Taxonomy" id="1536484"/>
    <lineage>
        <taxon>Eukaryota</taxon>
        <taxon>Fungi</taxon>
        <taxon>Dikarya</taxon>
        <taxon>Ascomycota</taxon>
        <taxon>Pezizomycotina</taxon>
        <taxon>Sordariomycetes</taxon>
        <taxon>Sordariomycetidae</taxon>
        <taxon>Sordariales</taxon>
        <taxon>Podosporaceae</taxon>
        <taxon>Podospora</taxon>
    </lineage>
</organism>
<reference evidence="2" key="1">
    <citation type="journal article" date="2023" name="Mol. Phylogenet. Evol.">
        <title>Genome-scale phylogeny and comparative genomics of the fungal order Sordariales.</title>
        <authorList>
            <person name="Hensen N."/>
            <person name="Bonometti L."/>
            <person name="Westerberg I."/>
            <person name="Brannstrom I.O."/>
            <person name="Guillou S."/>
            <person name="Cros-Aarteil S."/>
            <person name="Calhoun S."/>
            <person name="Haridas S."/>
            <person name="Kuo A."/>
            <person name="Mondo S."/>
            <person name="Pangilinan J."/>
            <person name="Riley R."/>
            <person name="LaButti K."/>
            <person name="Andreopoulos B."/>
            <person name="Lipzen A."/>
            <person name="Chen C."/>
            <person name="Yan M."/>
            <person name="Daum C."/>
            <person name="Ng V."/>
            <person name="Clum A."/>
            <person name="Steindorff A."/>
            <person name="Ohm R.A."/>
            <person name="Martin F."/>
            <person name="Silar P."/>
            <person name="Natvig D.O."/>
            <person name="Lalanne C."/>
            <person name="Gautier V."/>
            <person name="Ament-Velasquez S.L."/>
            <person name="Kruys A."/>
            <person name="Hutchinson M.I."/>
            <person name="Powell A.J."/>
            <person name="Barry K."/>
            <person name="Miller A.N."/>
            <person name="Grigoriev I.V."/>
            <person name="Debuchy R."/>
            <person name="Gladieux P."/>
            <person name="Hiltunen Thoren M."/>
            <person name="Johannesson H."/>
        </authorList>
    </citation>
    <scope>NUCLEOTIDE SEQUENCE</scope>
    <source>
        <strain evidence="2">PSN309</strain>
    </source>
</reference>
<evidence type="ECO:0000313" key="3">
    <source>
        <dbReference type="Proteomes" id="UP001302126"/>
    </source>
</evidence>
<name>A0AAN7AJX2_9PEZI</name>
<evidence type="ECO:0000256" key="1">
    <source>
        <dbReference type="SAM" id="MobiDB-lite"/>
    </source>
</evidence>
<gene>
    <name evidence="2" type="ORF">QBC35DRAFT_116247</name>
</gene>
<evidence type="ECO:0000313" key="2">
    <source>
        <dbReference type="EMBL" id="KAK4189923.1"/>
    </source>
</evidence>
<proteinExistence type="predicted"/>
<protein>
    <submittedName>
        <fullName evidence="2">Uncharacterized protein</fullName>
    </submittedName>
</protein>
<dbReference type="Proteomes" id="UP001302126">
    <property type="component" value="Unassembled WGS sequence"/>
</dbReference>
<accession>A0AAN7AJX2</accession>
<dbReference type="AlphaFoldDB" id="A0AAN7AJX2"/>
<feature type="compositionally biased region" description="Basic residues" evidence="1">
    <location>
        <begin position="8"/>
        <end position="22"/>
    </location>
</feature>
<sequence>MPRPSPSRFHRPARATRSRTKRTTAVAAVEETFMEKEARYYAEAKVHDRLSQRPTAENTIYLRNGKRAYDDHYDMAQPERRAIGVKHPKIAAAKKDGTLTDKLQSYFEHMDPRFNIPLAGLPAESPFGRAHNGKAGIQRLMAHVASSASISENEYTSPEPEKVAALQNLVVPAEHSAISSGPEEVAAPQNSVVDSQHSALSSSPLSSPPTTTDELPSSDNESSPSSNTRSAANSSSDGSPSSGNRHGLLPALSIDTPARFYDPYRTSRNPNYIVCF</sequence>